<dbReference type="Proteomes" id="UP000196531">
    <property type="component" value="Unassembled WGS sequence"/>
</dbReference>
<keyword evidence="1" id="KW-0732">Signal</keyword>
<gene>
    <name evidence="2" type="ORF">A9Q84_18490</name>
</gene>
<evidence type="ECO:0000313" key="3">
    <source>
        <dbReference type="Proteomes" id="UP000196531"/>
    </source>
</evidence>
<evidence type="ECO:0000256" key="1">
    <source>
        <dbReference type="SAM" id="SignalP"/>
    </source>
</evidence>
<reference evidence="3" key="1">
    <citation type="journal article" date="2017" name="Proc. Natl. Acad. Sci. U.S.A.">
        <title>Simulation of Deepwater Horizon oil plume reveals substrate specialization within a complex community of hydrocarbon-degraders.</title>
        <authorList>
            <person name="Hu P."/>
            <person name="Dubinsky E.A."/>
            <person name="Probst A.J."/>
            <person name="Wang J."/>
            <person name="Sieber C.M.K."/>
            <person name="Tom L.M."/>
            <person name="Gardinali P."/>
            <person name="Banfield J.F."/>
            <person name="Atlas R.M."/>
            <person name="Andersen G.L."/>
        </authorList>
    </citation>
    <scope>NUCLEOTIDE SEQUENCE [LARGE SCALE GENOMIC DNA]</scope>
</reference>
<dbReference type="EMBL" id="MAAO01000015">
    <property type="protein sequence ID" value="OUR93463.1"/>
    <property type="molecule type" value="Genomic_DNA"/>
</dbReference>
<accession>A0A1Y5F2L1</accession>
<sequence length="229" mass="25515">MKKSNLIFLILILTSSVHAMDLRGFCFSRRVSLDQVENYLKQITAPNDIILKNTNKHCIEIGVAGNRSGLFDKFISMNYNVTSRYGGGALTRGRECNFEIENVKNLDRESDEYSIGKKNRLKKTQETSVSKSTSNLRVMEGKLAQLHVGSTLISLSCSGAGRVTEVSVSLGSKRTNIITTVQVYRGQRVNLGGIVDDLSNKERELSIKKGASLTKSKGKRTEEFYLILR</sequence>
<evidence type="ECO:0008006" key="4">
    <source>
        <dbReference type="Google" id="ProtNLM"/>
    </source>
</evidence>
<dbReference type="AlphaFoldDB" id="A0A1Y5F2L1"/>
<comment type="caution">
    <text evidence="2">The sequence shown here is derived from an EMBL/GenBank/DDBJ whole genome shotgun (WGS) entry which is preliminary data.</text>
</comment>
<organism evidence="2 3">
    <name type="scientific">Halobacteriovorax marinus</name>
    <dbReference type="NCBI Taxonomy" id="97084"/>
    <lineage>
        <taxon>Bacteria</taxon>
        <taxon>Pseudomonadati</taxon>
        <taxon>Bdellovibrionota</taxon>
        <taxon>Bacteriovoracia</taxon>
        <taxon>Bacteriovoracales</taxon>
        <taxon>Halobacteriovoraceae</taxon>
        <taxon>Halobacteriovorax</taxon>
    </lineage>
</organism>
<protein>
    <recommendedName>
        <fullName evidence="4">Flagella basal body P-ring formation protein FlgA</fullName>
    </recommendedName>
</protein>
<feature type="signal peptide" evidence="1">
    <location>
        <begin position="1"/>
        <end position="19"/>
    </location>
</feature>
<name>A0A1Y5F2L1_9BACT</name>
<proteinExistence type="predicted"/>
<feature type="chain" id="PRO_5013051336" description="Flagella basal body P-ring formation protein FlgA" evidence="1">
    <location>
        <begin position="20"/>
        <end position="229"/>
    </location>
</feature>
<evidence type="ECO:0000313" key="2">
    <source>
        <dbReference type="EMBL" id="OUR93463.1"/>
    </source>
</evidence>